<keyword evidence="3" id="KW-1185">Reference proteome</keyword>
<gene>
    <name evidence="2" type="ORF">TrLO_g6318</name>
</gene>
<evidence type="ECO:0000313" key="3">
    <source>
        <dbReference type="Proteomes" id="UP001165122"/>
    </source>
</evidence>
<evidence type="ECO:0000313" key="2">
    <source>
        <dbReference type="EMBL" id="GMI17800.1"/>
    </source>
</evidence>
<dbReference type="AlphaFoldDB" id="A0A9W7FTM3"/>
<dbReference type="SUPFAM" id="SSF101447">
    <property type="entry name" value="Formin homology 2 domain (FH2 domain)"/>
    <property type="match status" value="1"/>
</dbReference>
<protein>
    <submittedName>
        <fullName evidence="2">Uncharacterized protein</fullName>
    </submittedName>
</protein>
<name>A0A9W7FTM3_9STRA</name>
<dbReference type="EMBL" id="BRXW01000306">
    <property type="protein sequence ID" value="GMI17800.1"/>
    <property type="molecule type" value="Genomic_DNA"/>
</dbReference>
<sequence>MSDASALFNPGFDTSIPPFPKPSPSKTTSPLHPPPPPPLVPPPPPPLPEALQNLQATQEDFSIKFEDQRKRIISAQMREYDSLMPSLQSLQHLMEITIPKHPDPNPSSPSQLLGFTPNSSPLQGRKLDLILKSPVGPKYKALHDKCGPLLKKLNAMVQEVENSPEENVTVETQQELWRASWNFRMCLSQTACNSEHMVWQSCVKHCTSQNLKLKLNPKVYCKNYREMSKICGGKFTSEVLKASEG</sequence>
<feature type="compositionally biased region" description="Pro residues" evidence="1">
    <location>
        <begin position="31"/>
        <end position="48"/>
    </location>
</feature>
<dbReference type="OrthoDB" id="10384450at2759"/>
<evidence type="ECO:0000256" key="1">
    <source>
        <dbReference type="SAM" id="MobiDB-lite"/>
    </source>
</evidence>
<proteinExistence type="predicted"/>
<comment type="caution">
    <text evidence="2">The sequence shown here is derived from an EMBL/GenBank/DDBJ whole genome shotgun (WGS) entry which is preliminary data.</text>
</comment>
<organism evidence="2 3">
    <name type="scientific">Triparma laevis f. longispina</name>
    <dbReference type="NCBI Taxonomy" id="1714387"/>
    <lineage>
        <taxon>Eukaryota</taxon>
        <taxon>Sar</taxon>
        <taxon>Stramenopiles</taxon>
        <taxon>Ochrophyta</taxon>
        <taxon>Bolidophyceae</taxon>
        <taxon>Parmales</taxon>
        <taxon>Triparmaceae</taxon>
        <taxon>Triparma</taxon>
    </lineage>
</organism>
<accession>A0A9W7FTM3</accession>
<reference evidence="3" key="1">
    <citation type="journal article" date="2023" name="Commun. Biol.">
        <title>Genome analysis of Parmales, the sister group of diatoms, reveals the evolutionary specialization of diatoms from phago-mixotrophs to photoautotrophs.</title>
        <authorList>
            <person name="Ban H."/>
            <person name="Sato S."/>
            <person name="Yoshikawa S."/>
            <person name="Yamada K."/>
            <person name="Nakamura Y."/>
            <person name="Ichinomiya M."/>
            <person name="Sato N."/>
            <person name="Blanc-Mathieu R."/>
            <person name="Endo H."/>
            <person name="Kuwata A."/>
            <person name="Ogata H."/>
        </authorList>
    </citation>
    <scope>NUCLEOTIDE SEQUENCE [LARGE SCALE GENOMIC DNA]</scope>
    <source>
        <strain evidence="3">NIES 3700</strain>
    </source>
</reference>
<dbReference type="Proteomes" id="UP001165122">
    <property type="component" value="Unassembled WGS sequence"/>
</dbReference>
<feature type="region of interest" description="Disordered" evidence="1">
    <location>
        <begin position="1"/>
        <end position="49"/>
    </location>
</feature>